<dbReference type="InterPro" id="IPR040521">
    <property type="entry name" value="KDZ"/>
</dbReference>
<dbReference type="EMBL" id="JAUEPT010000129">
    <property type="protein sequence ID" value="KAK0430926.1"/>
    <property type="molecule type" value="Genomic_DNA"/>
</dbReference>
<gene>
    <name evidence="2" type="ORF">EV421DRAFT_1743608</name>
</gene>
<keyword evidence="3" id="KW-1185">Reference proteome</keyword>
<evidence type="ECO:0000313" key="3">
    <source>
        <dbReference type="Proteomes" id="UP001175226"/>
    </source>
</evidence>
<dbReference type="AlphaFoldDB" id="A0AA39IUX4"/>
<keyword evidence="1" id="KW-0472">Membrane</keyword>
<evidence type="ECO:0000313" key="2">
    <source>
        <dbReference type="EMBL" id="KAK0430926.1"/>
    </source>
</evidence>
<keyword evidence="1" id="KW-1133">Transmembrane helix</keyword>
<evidence type="ECO:0000256" key="1">
    <source>
        <dbReference type="SAM" id="Phobius"/>
    </source>
</evidence>
<dbReference type="Pfam" id="PF18758">
    <property type="entry name" value="KDZ"/>
    <property type="match status" value="1"/>
</dbReference>
<keyword evidence="1" id="KW-0812">Transmembrane</keyword>
<dbReference type="Proteomes" id="UP001175226">
    <property type="component" value="Unassembled WGS sequence"/>
</dbReference>
<sequence>MCTPSRPFFQRLWLLLAFPYFYLGLGSTCLDINANVIHVSVSMLPSVDTPDKDGGVVHLVNNMSIIVIVSASTKWNTHRIIKTLQSAAEQLSLWFHCLYAAEIIHDTAGIEIYEAMVLISDWYRTFSNELWRAMYCIYGPDLTPPQRPESVTILVPKFHLPAHIVACQEEFSFAFEVEVGETDGEAPECTWVIFNHVAASTKEMGPGSRQDTLDDHWSDHNWCKNTNIRQYVSSLDYGEILIAPLAKLLLHRIKDTMPHREENRITFELLSEMVVSSGDDALTMASVWLRLNEEGCDAEWGALSGMLISANKMIADGILAKQAQSDLQKDATSLGVHSMDIQRVKVLDWTSCLQREIESWMEVQRVYMPEVIAIRDARDHLAGRDCVVAWNIDLLLPSRLLADHKIVCDKRLLDYEWELRKAQATEALAIVRHKIILETYIMNHKEVYGHGQKTGTASNKLLDACCTEKAWGIAISYHVLKKEDAIPITGLKPKKKRETGKETSGESRAQQLSWIWLTLGAMDSSTPEGLQDGLNGANRAPECRDGKRRVACFERKWREFYGLMIIT</sequence>
<name>A0AA39IUX4_9AGAR</name>
<protein>
    <submittedName>
        <fullName evidence="2">Uncharacterized protein</fullName>
    </submittedName>
</protein>
<feature type="transmembrane region" description="Helical" evidence="1">
    <location>
        <begin position="12"/>
        <end position="34"/>
    </location>
</feature>
<accession>A0AA39IUX4</accession>
<proteinExistence type="predicted"/>
<organism evidence="2 3">
    <name type="scientific">Armillaria borealis</name>
    <dbReference type="NCBI Taxonomy" id="47425"/>
    <lineage>
        <taxon>Eukaryota</taxon>
        <taxon>Fungi</taxon>
        <taxon>Dikarya</taxon>
        <taxon>Basidiomycota</taxon>
        <taxon>Agaricomycotina</taxon>
        <taxon>Agaricomycetes</taxon>
        <taxon>Agaricomycetidae</taxon>
        <taxon>Agaricales</taxon>
        <taxon>Marasmiineae</taxon>
        <taxon>Physalacriaceae</taxon>
        <taxon>Armillaria</taxon>
    </lineage>
</organism>
<comment type="caution">
    <text evidence="2">The sequence shown here is derived from an EMBL/GenBank/DDBJ whole genome shotgun (WGS) entry which is preliminary data.</text>
</comment>
<reference evidence="2" key="1">
    <citation type="submission" date="2023-06" db="EMBL/GenBank/DDBJ databases">
        <authorList>
            <consortium name="Lawrence Berkeley National Laboratory"/>
            <person name="Ahrendt S."/>
            <person name="Sahu N."/>
            <person name="Indic B."/>
            <person name="Wong-Bajracharya J."/>
            <person name="Merenyi Z."/>
            <person name="Ke H.-M."/>
            <person name="Monk M."/>
            <person name="Kocsube S."/>
            <person name="Drula E."/>
            <person name="Lipzen A."/>
            <person name="Balint B."/>
            <person name="Henrissat B."/>
            <person name="Andreopoulos B."/>
            <person name="Martin F.M."/>
            <person name="Harder C.B."/>
            <person name="Rigling D."/>
            <person name="Ford K.L."/>
            <person name="Foster G.D."/>
            <person name="Pangilinan J."/>
            <person name="Papanicolaou A."/>
            <person name="Barry K."/>
            <person name="LaButti K."/>
            <person name="Viragh M."/>
            <person name="Koriabine M."/>
            <person name="Yan M."/>
            <person name="Riley R."/>
            <person name="Champramary S."/>
            <person name="Plett K.L."/>
            <person name="Tsai I.J."/>
            <person name="Slot J."/>
            <person name="Sipos G."/>
            <person name="Plett J."/>
            <person name="Nagy L.G."/>
            <person name="Grigoriev I.V."/>
        </authorList>
    </citation>
    <scope>NUCLEOTIDE SEQUENCE</scope>
    <source>
        <strain evidence="2">FPL87.14</strain>
    </source>
</reference>